<dbReference type="PANTHER" id="PTHR43537:SF5">
    <property type="entry name" value="UXU OPERON TRANSCRIPTIONAL REGULATOR"/>
    <property type="match status" value="1"/>
</dbReference>
<keyword evidence="3" id="KW-0804">Transcription</keyword>
<protein>
    <submittedName>
        <fullName evidence="5">GntR family transcriptional regulator</fullName>
    </submittedName>
</protein>
<evidence type="ECO:0000256" key="3">
    <source>
        <dbReference type="ARBA" id="ARBA00023163"/>
    </source>
</evidence>
<dbReference type="STRING" id="218140.BPSY_0729"/>
<dbReference type="InterPro" id="IPR000524">
    <property type="entry name" value="Tscrpt_reg_HTH_GntR"/>
</dbReference>
<reference evidence="5 6" key="1">
    <citation type="submission" date="2014-03" db="EMBL/GenBank/DDBJ databases">
        <title>Genomics of Bifidobacteria.</title>
        <authorList>
            <person name="Ventura M."/>
            <person name="Milani C."/>
            <person name="Lugli G.A."/>
        </authorList>
    </citation>
    <scope>NUCLEOTIDE SEQUENCE [LARGE SCALE GENOMIC DNA]</scope>
    <source>
        <strain evidence="5 6">LMG 21775</strain>
    </source>
</reference>
<dbReference type="PANTHER" id="PTHR43537">
    <property type="entry name" value="TRANSCRIPTIONAL REGULATOR, GNTR FAMILY"/>
    <property type="match status" value="1"/>
</dbReference>
<keyword evidence="6" id="KW-1185">Reference proteome</keyword>
<dbReference type="eggNOG" id="COG2186">
    <property type="taxonomic scope" value="Bacteria"/>
</dbReference>
<dbReference type="SUPFAM" id="SSF46785">
    <property type="entry name" value="Winged helix' DNA-binding domain"/>
    <property type="match status" value="1"/>
</dbReference>
<name>A0A087CI38_9BIFI</name>
<dbReference type="SMART" id="SM00895">
    <property type="entry name" value="FCD"/>
    <property type="match status" value="1"/>
</dbReference>
<dbReference type="InterPro" id="IPR036390">
    <property type="entry name" value="WH_DNA-bd_sf"/>
</dbReference>
<dbReference type="PRINTS" id="PR00035">
    <property type="entry name" value="HTHGNTR"/>
</dbReference>
<gene>
    <name evidence="5" type="ORF">BPSY_0729</name>
</gene>
<dbReference type="InterPro" id="IPR008920">
    <property type="entry name" value="TF_FadR/GntR_C"/>
</dbReference>
<dbReference type="RefSeq" id="WP_081884215.1">
    <property type="nucleotide sequence ID" value="NZ_BAABVZ010000001.1"/>
</dbReference>
<comment type="caution">
    <text evidence="5">The sequence shown here is derived from an EMBL/GenBank/DDBJ whole genome shotgun (WGS) entry which is preliminary data.</text>
</comment>
<dbReference type="CDD" id="cd07377">
    <property type="entry name" value="WHTH_GntR"/>
    <property type="match status" value="1"/>
</dbReference>
<dbReference type="Gene3D" id="1.20.120.530">
    <property type="entry name" value="GntR ligand-binding domain-like"/>
    <property type="match status" value="1"/>
</dbReference>
<dbReference type="GeneID" id="98299938"/>
<dbReference type="SUPFAM" id="SSF48008">
    <property type="entry name" value="GntR ligand-binding domain-like"/>
    <property type="match status" value="1"/>
</dbReference>
<dbReference type="GO" id="GO:0003700">
    <property type="term" value="F:DNA-binding transcription factor activity"/>
    <property type="evidence" value="ECO:0007669"/>
    <property type="project" value="InterPro"/>
</dbReference>
<dbReference type="Proteomes" id="UP000029050">
    <property type="component" value="Unassembled WGS sequence"/>
</dbReference>
<dbReference type="GO" id="GO:0003677">
    <property type="term" value="F:DNA binding"/>
    <property type="evidence" value="ECO:0007669"/>
    <property type="project" value="UniProtKB-KW"/>
</dbReference>
<sequence length="240" mass="25888">MTGSSANRQKTVFLQSGRGKTSEIAALLEKQILSNAYRAGEHLPAERDLAAEFGVSRNTVRGALDLLEQRRLVKTKWGAGTTVLGPEGTVLMMSAALSTSQHELDNVAELRALIEPGIAALAAQRATGADLITMSNIIEKSSTHMQAKESLSIDMSFHLAIARSTGNALIAALLAFANDATKEVRLSSHATVARRETSLEGHRHIFDMLQARDVQGAQRAMEDHLRQIALVSEFPAEHGI</sequence>
<evidence type="ECO:0000313" key="6">
    <source>
        <dbReference type="Proteomes" id="UP000029050"/>
    </source>
</evidence>
<dbReference type="OrthoDB" id="9784718at2"/>
<organism evidence="5 6">
    <name type="scientific">Bifidobacterium psychraerophilum</name>
    <dbReference type="NCBI Taxonomy" id="218140"/>
    <lineage>
        <taxon>Bacteria</taxon>
        <taxon>Bacillati</taxon>
        <taxon>Actinomycetota</taxon>
        <taxon>Actinomycetes</taxon>
        <taxon>Bifidobacteriales</taxon>
        <taxon>Bifidobacteriaceae</taxon>
        <taxon>Bifidobacterium</taxon>
    </lineage>
</organism>
<evidence type="ECO:0000259" key="4">
    <source>
        <dbReference type="PROSITE" id="PS50949"/>
    </source>
</evidence>
<dbReference type="Pfam" id="PF07729">
    <property type="entry name" value="FCD"/>
    <property type="match status" value="1"/>
</dbReference>
<keyword evidence="2" id="KW-0238">DNA-binding</keyword>
<dbReference type="PROSITE" id="PS50949">
    <property type="entry name" value="HTH_GNTR"/>
    <property type="match status" value="1"/>
</dbReference>
<dbReference type="Gene3D" id="1.10.10.10">
    <property type="entry name" value="Winged helix-like DNA-binding domain superfamily/Winged helix DNA-binding domain"/>
    <property type="match status" value="1"/>
</dbReference>
<evidence type="ECO:0000256" key="1">
    <source>
        <dbReference type="ARBA" id="ARBA00023015"/>
    </source>
</evidence>
<evidence type="ECO:0000313" key="5">
    <source>
        <dbReference type="EMBL" id="KFI82938.1"/>
    </source>
</evidence>
<dbReference type="Pfam" id="PF00392">
    <property type="entry name" value="GntR"/>
    <property type="match status" value="1"/>
</dbReference>
<accession>A0A087CI38</accession>
<dbReference type="SMART" id="SM00345">
    <property type="entry name" value="HTH_GNTR"/>
    <property type="match status" value="1"/>
</dbReference>
<dbReference type="InterPro" id="IPR036388">
    <property type="entry name" value="WH-like_DNA-bd_sf"/>
</dbReference>
<keyword evidence="1" id="KW-0805">Transcription regulation</keyword>
<feature type="domain" description="HTH gntR-type" evidence="4">
    <location>
        <begin position="18"/>
        <end position="86"/>
    </location>
</feature>
<evidence type="ECO:0000256" key="2">
    <source>
        <dbReference type="ARBA" id="ARBA00023125"/>
    </source>
</evidence>
<proteinExistence type="predicted"/>
<dbReference type="AlphaFoldDB" id="A0A087CI38"/>
<dbReference type="EMBL" id="JGZI01000008">
    <property type="protein sequence ID" value="KFI82938.1"/>
    <property type="molecule type" value="Genomic_DNA"/>
</dbReference>
<dbReference type="InterPro" id="IPR011711">
    <property type="entry name" value="GntR_C"/>
</dbReference>